<comment type="caution">
    <text evidence="1">The sequence shown here is derived from an EMBL/GenBank/DDBJ whole genome shotgun (WGS) entry which is preliminary data.</text>
</comment>
<reference evidence="1" key="1">
    <citation type="submission" date="2021-06" db="EMBL/GenBank/DDBJ databases">
        <authorList>
            <person name="Kallberg Y."/>
            <person name="Tangrot J."/>
            <person name="Rosling A."/>
        </authorList>
    </citation>
    <scope>NUCLEOTIDE SEQUENCE</scope>
    <source>
        <strain evidence="1">CL356</strain>
    </source>
</reference>
<proteinExistence type="predicted"/>
<dbReference type="Proteomes" id="UP000789525">
    <property type="component" value="Unassembled WGS sequence"/>
</dbReference>
<accession>A0ACA9M8X8</accession>
<feature type="non-terminal residue" evidence="1">
    <location>
        <position position="219"/>
    </location>
</feature>
<keyword evidence="2" id="KW-1185">Reference proteome</keyword>
<evidence type="ECO:0000313" key="1">
    <source>
        <dbReference type="EMBL" id="CAG8570099.1"/>
    </source>
</evidence>
<evidence type="ECO:0000313" key="2">
    <source>
        <dbReference type="Proteomes" id="UP000789525"/>
    </source>
</evidence>
<dbReference type="EMBL" id="CAJVPT010010400">
    <property type="protein sequence ID" value="CAG8570099.1"/>
    <property type="molecule type" value="Genomic_DNA"/>
</dbReference>
<sequence length="219" mass="24078">MDFNETYRDLNSNNLTDLTENGSDDEFDEFVDFEESEFDSASSLQEQTIPESVIQNSSASNDSILVAPVKLTASSAPVSRSSTPNSLSNISHNNITSYSHNNLSKPKSSTAPEQLDVDLVKSLCSISEETLQTFTDSQILDLKTNLLALSRQASDTLTYWLDQREQTTMDSETYNQMIECLVGHAQKIRDGCGKQSKSSWDGRGIKSRKKATSAVASGL</sequence>
<organism evidence="1 2">
    <name type="scientific">Acaulospora colombiana</name>
    <dbReference type="NCBI Taxonomy" id="27376"/>
    <lineage>
        <taxon>Eukaryota</taxon>
        <taxon>Fungi</taxon>
        <taxon>Fungi incertae sedis</taxon>
        <taxon>Mucoromycota</taxon>
        <taxon>Glomeromycotina</taxon>
        <taxon>Glomeromycetes</taxon>
        <taxon>Diversisporales</taxon>
        <taxon>Acaulosporaceae</taxon>
        <taxon>Acaulospora</taxon>
    </lineage>
</organism>
<gene>
    <name evidence="1" type="ORF">ACOLOM_LOCUS5570</name>
</gene>
<protein>
    <submittedName>
        <fullName evidence="1">13658_t:CDS:1</fullName>
    </submittedName>
</protein>
<name>A0ACA9M8X8_9GLOM</name>